<dbReference type="EMBL" id="JAGEUA010000001">
    <property type="protein sequence ID" value="KAL1021133.1"/>
    <property type="molecule type" value="Genomic_DNA"/>
</dbReference>
<keyword evidence="15" id="KW-1185">Reference proteome</keyword>
<evidence type="ECO:0000256" key="11">
    <source>
        <dbReference type="ARBA" id="ARBA00023268"/>
    </source>
</evidence>
<dbReference type="PROSITE" id="PS00141">
    <property type="entry name" value="ASP_PROTEASE"/>
    <property type="match status" value="1"/>
</dbReference>
<keyword evidence="11" id="KW-0511">Multifunctional enzyme</keyword>
<dbReference type="Gene3D" id="3.10.20.370">
    <property type="match status" value="1"/>
</dbReference>
<dbReference type="InterPro" id="IPR043502">
    <property type="entry name" value="DNA/RNA_pol_sf"/>
</dbReference>
<dbReference type="Pfam" id="PF17921">
    <property type="entry name" value="Integrase_H2C2"/>
    <property type="match status" value="1"/>
</dbReference>
<organism evidence="14 15">
    <name type="scientific">Umbra pygmaea</name>
    <name type="common">Eastern mudminnow</name>
    <dbReference type="NCBI Taxonomy" id="75934"/>
    <lineage>
        <taxon>Eukaryota</taxon>
        <taxon>Metazoa</taxon>
        <taxon>Chordata</taxon>
        <taxon>Craniata</taxon>
        <taxon>Vertebrata</taxon>
        <taxon>Euteleostomi</taxon>
        <taxon>Actinopterygii</taxon>
        <taxon>Neopterygii</taxon>
        <taxon>Teleostei</taxon>
        <taxon>Protacanthopterygii</taxon>
        <taxon>Esociformes</taxon>
        <taxon>Umbridae</taxon>
        <taxon>Umbra</taxon>
    </lineage>
</organism>
<dbReference type="InterPro" id="IPR036397">
    <property type="entry name" value="RNaseH_sf"/>
</dbReference>
<sequence length="795" mass="89121">MPLLRGERTLHLHLYQEAGKRGNSQVIGVTLASQSTTTPNSRTRTTLQAVLITQGQSFPCLALLDSGADDSFIDDEMVQQMGIATMPLQRNIEARTIDGRLLSKISLRTEPLTLQISGNHFEDCSFLVIHSPHVPIVLGHTWLVRHNPQVDWVSGRILGWSTPCHSLCLKSATTKTSVQSVNTDLSVDLSSVPSEYHDIQTVFSKDYALTLPPHRPYDCSINLIPNSTYPRSKMYSISKPEREALEEYIQTALTAGHIRPSSSPLGAGFFFVGKKDGGLRPCIDFRGLNDITIKNKYPLPLMNTAFDSLQGATIFTKLDLRNAYHLIRMKEGDEWLTGFNTPLGHFEYLVMPFGLTNAPAVFQTLINDVLRDFIGNFVFVYLDDILIFSPDYATHVQHVRQVLLRLLENRLFVKAEKCMFHTNSTSFLGFVVAEGEVRMDPAKVTAVLDWPTPETRKQLQSFLGFANFYRRFIRNYGQVAAPLTALTSSARPFIWTSTAAQAFRDLKQRFTSAPVLLQPDPSRQFIVEVDASDTGIGAVLSQRSSVDGKVHPCAFLSVRLTPAERNYDVGNRELLAVKVALEEWRHWLEGAEHPFTVWTDHKNLEYVRTAKRLNPRQARLHCQEGTEQLSSDTILPELCVVGAILWKVEKEVKRALLRDPGPGNVPNHLLYVPAAVRSVVLKWAHSSKLTCHPGITRTLAFVNRRFWWSTVKEDVTSYVSACPVCALNKNSNKPSTGLLRPLPIPRRPWSHVALDFVTGLPPSDGNTTILTVVDRFTKFAYYLPLPKLPSAQETA</sequence>
<dbReference type="InterPro" id="IPR021109">
    <property type="entry name" value="Peptidase_aspartic_dom_sf"/>
</dbReference>
<dbReference type="GO" id="GO:0004523">
    <property type="term" value="F:RNA-DNA hybrid ribonuclease activity"/>
    <property type="evidence" value="ECO:0007669"/>
    <property type="project" value="UniProtKB-EC"/>
</dbReference>
<evidence type="ECO:0000256" key="10">
    <source>
        <dbReference type="ARBA" id="ARBA00022918"/>
    </source>
</evidence>
<keyword evidence="9" id="KW-0229">DNA integration</keyword>
<dbReference type="InterPro" id="IPR001969">
    <property type="entry name" value="Aspartic_peptidase_AS"/>
</dbReference>
<keyword evidence="8" id="KW-0694">RNA-binding</keyword>
<evidence type="ECO:0000256" key="2">
    <source>
        <dbReference type="ARBA" id="ARBA00012180"/>
    </source>
</evidence>
<evidence type="ECO:0000256" key="8">
    <source>
        <dbReference type="ARBA" id="ARBA00022884"/>
    </source>
</evidence>
<comment type="caution">
    <text evidence="14">The sequence shown here is derived from an EMBL/GenBank/DDBJ whole genome shotgun (WGS) entry which is preliminary data.</text>
</comment>
<dbReference type="SUPFAM" id="SSF50630">
    <property type="entry name" value="Acid proteases"/>
    <property type="match status" value="1"/>
</dbReference>
<protein>
    <recommendedName>
        <fullName evidence="12">Gypsy retrotransposon integrase-like protein 1</fullName>
        <ecNumber evidence="2">3.1.26.4</ecNumber>
    </recommendedName>
</protein>
<dbReference type="Gene3D" id="3.30.420.10">
    <property type="entry name" value="Ribonuclease H-like superfamily/Ribonuclease H"/>
    <property type="match status" value="1"/>
</dbReference>
<dbReference type="InterPro" id="IPR043128">
    <property type="entry name" value="Rev_trsase/Diguanyl_cyclase"/>
</dbReference>
<keyword evidence="10" id="KW-0695">RNA-directed DNA polymerase</keyword>
<evidence type="ECO:0000256" key="1">
    <source>
        <dbReference type="ARBA" id="ARBA00010879"/>
    </source>
</evidence>
<reference evidence="14 15" key="1">
    <citation type="submission" date="2024-06" db="EMBL/GenBank/DDBJ databases">
        <authorList>
            <person name="Pan Q."/>
            <person name="Wen M."/>
            <person name="Jouanno E."/>
            <person name="Zahm M."/>
            <person name="Klopp C."/>
            <person name="Cabau C."/>
            <person name="Louis A."/>
            <person name="Berthelot C."/>
            <person name="Parey E."/>
            <person name="Roest Crollius H."/>
            <person name="Montfort J."/>
            <person name="Robinson-Rechavi M."/>
            <person name="Bouchez O."/>
            <person name="Lampietro C."/>
            <person name="Lopez Roques C."/>
            <person name="Donnadieu C."/>
            <person name="Postlethwait J."/>
            <person name="Bobe J."/>
            <person name="Verreycken H."/>
            <person name="Guiguen Y."/>
        </authorList>
    </citation>
    <scope>NUCLEOTIDE SEQUENCE [LARGE SCALE GENOMIC DNA]</scope>
    <source>
        <strain evidence="14">Up_M1</strain>
        <tissue evidence="14">Testis</tissue>
    </source>
</reference>
<dbReference type="CDD" id="cd09274">
    <property type="entry name" value="RNase_HI_RT_Ty3"/>
    <property type="match status" value="1"/>
</dbReference>
<dbReference type="PANTHER" id="PTHR37984:SF5">
    <property type="entry name" value="PROTEIN NYNRIN-LIKE"/>
    <property type="match status" value="1"/>
</dbReference>
<dbReference type="Gene3D" id="2.40.70.10">
    <property type="entry name" value="Acid Proteases"/>
    <property type="match status" value="1"/>
</dbReference>
<dbReference type="SUPFAM" id="SSF53098">
    <property type="entry name" value="Ribonuclease H-like"/>
    <property type="match status" value="1"/>
</dbReference>
<dbReference type="CDD" id="cd01647">
    <property type="entry name" value="RT_LTR"/>
    <property type="match status" value="1"/>
</dbReference>
<evidence type="ECO:0000256" key="6">
    <source>
        <dbReference type="ARBA" id="ARBA00022759"/>
    </source>
</evidence>
<evidence type="ECO:0000313" key="15">
    <source>
        <dbReference type="Proteomes" id="UP001557470"/>
    </source>
</evidence>
<dbReference type="InterPro" id="IPR041577">
    <property type="entry name" value="RT_RNaseH_2"/>
</dbReference>
<dbReference type="Proteomes" id="UP001557470">
    <property type="component" value="Unassembled WGS sequence"/>
</dbReference>
<dbReference type="FunFam" id="1.10.340.70:FF:000001">
    <property type="entry name" value="Retrovirus-related Pol polyprotein from transposon gypsy-like Protein"/>
    <property type="match status" value="1"/>
</dbReference>
<evidence type="ECO:0000259" key="13">
    <source>
        <dbReference type="PROSITE" id="PS50878"/>
    </source>
</evidence>
<dbReference type="Gene3D" id="1.10.340.70">
    <property type="match status" value="1"/>
</dbReference>
<dbReference type="Pfam" id="PF17919">
    <property type="entry name" value="RT_RNaseH_2"/>
    <property type="match status" value="1"/>
</dbReference>
<dbReference type="CDD" id="cd00303">
    <property type="entry name" value="retropepsin_like"/>
    <property type="match status" value="1"/>
</dbReference>
<accession>A0ABD0XI54</accession>
<dbReference type="EC" id="3.1.26.4" evidence="2"/>
<evidence type="ECO:0000256" key="5">
    <source>
        <dbReference type="ARBA" id="ARBA00022722"/>
    </source>
</evidence>
<dbReference type="SUPFAM" id="SSF56672">
    <property type="entry name" value="DNA/RNA polymerases"/>
    <property type="match status" value="1"/>
</dbReference>
<evidence type="ECO:0000256" key="12">
    <source>
        <dbReference type="ARBA" id="ARBA00039658"/>
    </source>
</evidence>
<dbReference type="Pfam" id="PF00078">
    <property type="entry name" value="RVT_1"/>
    <property type="match status" value="1"/>
</dbReference>
<dbReference type="Gene3D" id="3.10.10.10">
    <property type="entry name" value="HIV Type 1 Reverse Transcriptase, subunit A, domain 1"/>
    <property type="match status" value="1"/>
</dbReference>
<dbReference type="GO" id="GO:0003964">
    <property type="term" value="F:RNA-directed DNA polymerase activity"/>
    <property type="evidence" value="ECO:0007669"/>
    <property type="project" value="UniProtKB-KW"/>
</dbReference>
<comment type="similarity">
    <text evidence="1">Belongs to the beta type-B retroviral polymerase family. HERV class-II K(HML-2) pol subfamily.</text>
</comment>
<dbReference type="Pfam" id="PF13975">
    <property type="entry name" value="gag-asp_proteas"/>
    <property type="match status" value="1"/>
</dbReference>
<name>A0ABD0XI54_UMBPY</name>
<dbReference type="GO" id="GO:0003723">
    <property type="term" value="F:RNA binding"/>
    <property type="evidence" value="ECO:0007669"/>
    <property type="project" value="UniProtKB-KW"/>
</dbReference>
<keyword evidence="4" id="KW-0548">Nucleotidyltransferase</keyword>
<dbReference type="FunFam" id="3.30.70.270:FF:000020">
    <property type="entry name" value="Transposon Tf2-6 polyprotein-like Protein"/>
    <property type="match status" value="1"/>
</dbReference>
<keyword evidence="5" id="KW-0540">Nuclease</keyword>
<dbReference type="InterPro" id="IPR050951">
    <property type="entry name" value="Retrovirus_Pol_polyprotein"/>
</dbReference>
<dbReference type="InterPro" id="IPR000477">
    <property type="entry name" value="RT_dom"/>
</dbReference>
<dbReference type="InterPro" id="IPR041588">
    <property type="entry name" value="Integrase_H2C2"/>
</dbReference>
<evidence type="ECO:0000256" key="3">
    <source>
        <dbReference type="ARBA" id="ARBA00022679"/>
    </source>
</evidence>
<evidence type="ECO:0000256" key="9">
    <source>
        <dbReference type="ARBA" id="ARBA00022908"/>
    </source>
</evidence>
<keyword evidence="6" id="KW-0378">Hydrolase</keyword>
<proteinExistence type="inferred from homology"/>
<dbReference type="AlphaFoldDB" id="A0ABD0XI54"/>
<keyword evidence="3" id="KW-0808">Transferase</keyword>
<dbReference type="FunFam" id="3.10.20.370:FF:000003">
    <property type="entry name" value="Transposon Tf2-6 polyprotein"/>
    <property type="match status" value="1"/>
</dbReference>
<keyword evidence="7" id="KW-0460">Magnesium</keyword>
<dbReference type="Gene3D" id="3.30.70.270">
    <property type="match status" value="2"/>
</dbReference>
<dbReference type="PANTHER" id="PTHR37984">
    <property type="entry name" value="PROTEIN CBG26694"/>
    <property type="match status" value="1"/>
</dbReference>
<feature type="non-terminal residue" evidence="14">
    <location>
        <position position="795"/>
    </location>
</feature>
<evidence type="ECO:0000256" key="7">
    <source>
        <dbReference type="ARBA" id="ARBA00022842"/>
    </source>
</evidence>
<feature type="domain" description="Reverse transcriptase" evidence="13">
    <location>
        <begin position="253"/>
        <end position="432"/>
    </location>
</feature>
<dbReference type="GO" id="GO:0015074">
    <property type="term" value="P:DNA integration"/>
    <property type="evidence" value="ECO:0007669"/>
    <property type="project" value="UniProtKB-KW"/>
</dbReference>
<dbReference type="InterPro" id="IPR012337">
    <property type="entry name" value="RNaseH-like_sf"/>
</dbReference>
<evidence type="ECO:0000313" key="14">
    <source>
        <dbReference type="EMBL" id="KAL1021133.1"/>
    </source>
</evidence>
<keyword evidence="6" id="KW-0255">Endonuclease</keyword>
<evidence type="ECO:0000256" key="4">
    <source>
        <dbReference type="ARBA" id="ARBA00022695"/>
    </source>
</evidence>
<dbReference type="PROSITE" id="PS50878">
    <property type="entry name" value="RT_POL"/>
    <property type="match status" value="1"/>
</dbReference>
<gene>
    <name evidence="14" type="ORF">UPYG_G00009230</name>
</gene>